<name>A0A5J4VTK1_9EUKA</name>
<organism evidence="2 3">
    <name type="scientific">Streblomastix strix</name>
    <dbReference type="NCBI Taxonomy" id="222440"/>
    <lineage>
        <taxon>Eukaryota</taxon>
        <taxon>Metamonada</taxon>
        <taxon>Preaxostyla</taxon>
        <taxon>Oxymonadida</taxon>
        <taxon>Streblomastigidae</taxon>
        <taxon>Streblomastix</taxon>
    </lineage>
</organism>
<dbReference type="Proteomes" id="UP000324800">
    <property type="component" value="Unassembled WGS sequence"/>
</dbReference>
<proteinExistence type="predicted"/>
<evidence type="ECO:0000313" key="2">
    <source>
        <dbReference type="EMBL" id="KAA6385516.1"/>
    </source>
</evidence>
<evidence type="ECO:0000313" key="3">
    <source>
        <dbReference type="Proteomes" id="UP000324800"/>
    </source>
</evidence>
<feature type="region of interest" description="Disordered" evidence="1">
    <location>
        <begin position="69"/>
        <end position="91"/>
    </location>
</feature>
<feature type="compositionally biased region" description="Polar residues" evidence="1">
    <location>
        <begin position="69"/>
        <end position="88"/>
    </location>
</feature>
<gene>
    <name evidence="2" type="ORF">EZS28_018958</name>
</gene>
<comment type="caution">
    <text evidence="2">The sequence shown here is derived from an EMBL/GenBank/DDBJ whole genome shotgun (WGS) entry which is preliminary data.</text>
</comment>
<sequence length="108" mass="12541">MNNFLRQKRKRNRIVAAAAVAVIAKKYKKIGQGRETQQFREPMEMKTGWRMMNATDKWRTNPNIDLNYISSQQNTPHNHSTQHPQQYPSIPPLGETLAILRSIFHGDP</sequence>
<reference evidence="2 3" key="1">
    <citation type="submission" date="2019-03" db="EMBL/GenBank/DDBJ databases">
        <title>Single cell metagenomics reveals metabolic interactions within the superorganism composed of flagellate Streblomastix strix and complex community of Bacteroidetes bacteria on its surface.</title>
        <authorList>
            <person name="Treitli S.C."/>
            <person name="Kolisko M."/>
            <person name="Husnik F."/>
            <person name="Keeling P."/>
            <person name="Hampl V."/>
        </authorList>
    </citation>
    <scope>NUCLEOTIDE SEQUENCE [LARGE SCALE GENOMIC DNA]</scope>
    <source>
        <strain evidence="2">ST1C</strain>
    </source>
</reference>
<dbReference type="AlphaFoldDB" id="A0A5J4VTK1"/>
<dbReference type="EMBL" id="SNRW01005235">
    <property type="protein sequence ID" value="KAA6385516.1"/>
    <property type="molecule type" value="Genomic_DNA"/>
</dbReference>
<protein>
    <submittedName>
        <fullName evidence="2">Uncharacterized protein</fullName>
    </submittedName>
</protein>
<accession>A0A5J4VTK1</accession>
<evidence type="ECO:0000256" key="1">
    <source>
        <dbReference type="SAM" id="MobiDB-lite"/>
    </source>
</evidence>